<dbReference type="PROSITE" id="PS50211">
    <property type="entry name" value="DENN"/>
    <property type="match status" value="1"/>
</dbReference>
<dbReference type="Pfam" id="PF02141">
    <property type="entry name" value="DENN"/>
    <property type="match status" value="1"/>
</dbReference>
<dbReference type="InterPro" id="IPR051696">
    <property type="entry name" value="DENN_Domain_GEFs"/>
</dbReference>
<dbReference type="SMART" id="SM00800">
    <property type="entry name" value="uDENN"/>
    <property type="match status" value="1"/>
</dbReference>
<dbReference type="STRING" id="30732.ENSOMEP00000031852"/>
<dbReference type="Ensembl" id="ENSOMET00000023484.1">
    <property type="protein sequence ID" value="ENSOMEP00000031852.1"/>
    <property type="gene ID" value="ENSOMEG00000016924.1"/>
</dbReference>
<dbReference type="InterPro" id="IPR001194">
    <property type="entry name" value="cDENN_dom"/>
</dbReference>
<evidence type="ECO:0000259" key="2">
    <source>
        <dbReference type="PROSITE" id="PS50211"/>
    </source>
</evidence>
<dbReference type="Gene3D" id="3.40.50.11500">
    <property type="match status" value="1"/>
</dbReference>
<dbReference type="InterPro" id="IPR043153">
    <property type="entry name" value="DENN_C"/>
</dbReference>
<evidence type="ECO:0000313" key="4">
    <source>
        <dbReference type="Proteomes" id="UP000261560"/>
    </source>
</evidence>
<evidence type="ECO:0000256" key="1">
    <source>
        <dbReference type="ARBA" id="ARBA00022658"/>
    </source>
</evidence>
<feature type="domain" description="UDENN" evidence="2">
    <location>
        <begin position="22"/>
        <end position="414"/>
    </location>
</feature>
<reference evidence="3" key="2">
    <citation type="submission" date="2025-09" db="UniProtKB">
        <authorList>
            <consortium name="Ensembl"/>
        </authorList>
    </citation>
    <scope>IDENTIFICATION</scope>
</reference>
<dbReference type="OMA" id="IMVIMER"/>
<dbReference type="PaxDb" id="30732-ENSOMEP00000031852"/>
<proteinExistence type="predicted"/>
<dbReference type="GO" id="GO:0031410">
    <property type="term" value="C:cytoplasmic vesicle"/>
    <property type="evidence" value="ECO:0007669"/>
    <property type="project" value="TreeGrafter"/>
</dbReference>
<accession>A0A3B3DP13</accession>
<keyword evidence="4" id="KW-1185">Reference proteome</keyword>
<dbReference type="InterPro" id="IPR037516">
    <property type="entry name" value="Tripartite_DENN"/>
</dbReference>
<dbReference type="GO" id="GO:0032483">
    <property type="term" value="P:regulation of Rab protein signal transduction"/>
    <property type="evidence" value="ECO:0007669"/>
    <property type="project" value="TreeGrafter"/>
</dbReference>
<dbReference type="Gene3D" id="3.30.450.200">
    <property type="match status" value="1"/>
</dbReference>
<dbReference type="FunFam" id="3.40.50.11500:FF:000006">
    <property type="entry name" value="SET binding factor 2"/>
    <property type="match status" value="1"/>
</dbReference>
<dbReference type="GeneTree" id="ENSGT00940000155263"/>
<sequence>MGNWKHRFLRLFLKESSRLTSASFRLLCPLAVEGEGQGCILQRFPEKDWEDSPFPQGIELFCQPSGWQVVPEQQPASFFVAVLTDINSDRHYCACFTFWECLENLQVMNTISTSMFSGQIQLTAFPDVVQPAKVFAPKSLVLVSQLDYTEVFRNCLGLIYTVHVDGLTVPLETVIGNLLTCVIPLAGGSQRTITLGAGDRQVIQTPISDSLPVSGCSVAQLFRQLGIINVLYLFCAALTEHKILFLSSSYQRLTDACRGLLAIMFPLKYSFTYVPILPGKLLEVLSTPTPFIIGVNSFFRSETQELLDVIIADLDGGTVTIPECVHISLLPEPLLQQTQTALSMVLDPELEVADQAFPPQSTQPSALKIQDKEIRAIFLWLFARLFQGYRWCLHIIRIHPEPVIRFHKVHQRPR</sequence>
<organism evidence="3 4">
    <name type="scientific">Oryzias melastigma</name>
    <name type="common">Marine medaka</name>
    <dbReference type="NCBI Taxonomy" id="30732"/>
    <lineage>
        <taxon>Eukaryota</taxon>
        <taxon>Metazoa</taxon>
        <taxon>Chordata</taxon>
        <taxon>Craniata</taxon>
        <taxon>Vertebrata</taxon>
        <taxon>Euteleostomi</taxon>
        <taxon>Actinopterygii</taxon>
        <taxon>Neopterygii</taxon>
        <taxon>Teleostei</taxon>
        <taxon>Neoteleostei</taxon>
        <taxon>Acanthomorphata</taxon>
        <taxon>Ovalentaria</taxon>
        <taxon>Atherinomorphae</taxon>
        <taxon>Beloniformes</taxon>
        <taxon>Adrianichthyidae</taxon>
        <taxon>Oryziinae</taxon>
        <taxon>Oryzias</taxon>
    </lineage>
</organism>
<dbReference type="Proteomes" id="UP000261560">
    <property type="component" value="Unplaced"/>
</dbReference>
<keyword evidence="1" id="KW-0344">Guanine-nucleotide releasing factor</keyword>
<dbReference type="Pfam" id="PF03456">
    <property type="entry name" value="uDENN"/>
    <property type="match status" value="1"/>
</dbReference>
<dbReference type="PANTHER" id="PTHR12296">
    <property type="entry name" value="DENN DOMAIN-CONTAINING PROTEIN 4"/>
    <property type="match status" value="1"/>
</dbReference>
<evidence type="ECO:0000313" key="3">
    <source>
        <dbReference type="Ensembl" id="ENSOMEP00000031852.1"/>
    </source>
</evidence>
<protein>
    <recommendedName>
        <fullName evidence="2">UDENN domain-containing protein</fullName>
    </recommendedName>
</protein>
<dbReference type="SMART" id="SM00799">
    <property type="entry name" value="DENN"/>
    <property type="match status" value="1"/>
</dbReference>
<dbReference type="PANTHER" id="PTHR12296:SF16">
    <property type="entry name" value="C-MYC PROMOTER-BINDING PROTEIN"/>
    <property type="match status" value="1"/>
</dbReference>
<reference evidence="3" key="1">
    <citation type="submission" date="2025-08" db="UniProtKB">
        <authorList>
            <consortium name="Ensembl"/>
        </authorList>
    </citation>
    <scope>IDENTIFICATION</scope>
</reference>
<dbReference type="AlphaFoldDB" id="A0A3B3DP13"/>
<name>A0A3B3DP13_ORYME</name>
<dbReference type="GO" id="GO:0005085">
    <property type="term" value="F:guanyl-nucleotide exchange factor activity"/>
    <property type="evidence" value="ECO:0007669"/>
    <property type="project" value="UniProtKB-KW"/>
</dbReference>
<dbReference type="InterPro" id="IPR005113">
    <property type="entry name" value="uDENN_dom"/>
</dbReference>